<dbReference type="GO" id="GO:0006952">
    <property type="term" value="P:defense response"/>
    <property type="evidence" value="ECO:0007669"/>
    <property type="project" value="UniProtKB-KW"/>
</dbReference>
<protein>
    <recommendedName>
        <fullName evidence="8">Thionin-like protein</fullName>
    </recommendedName>
</protein>
<dbReference type="Proteomes" id="UP000029121">
    <property type="component" value="Unassembled WGS sequence"/>
</dbReference>
<dbReference type="PROSITE" id="PS00271">
    <property type="entry name" value="THIONIN"/>
    <property type="match status" value="1"/>
</dbReference>
<evidence type="ECO:0000256" key="3">
    <source>
        <dbReference type="ARBA" id="ARBA00022525"/>
    </source>
</evidence>
<dbReference type="EMBL" id="KB870811">
    <property type="protein sequence ID" value="EOA17695.1"/>
    <property type="molecule type" value="Genomic_DNA"/>
</dbReference>
<proteinExistence type="inferred from homology"/>
<evidence type="ECO:0000256" key="4">
    <source>
        <dbReference type="ARBA" id="ARBA00022821"/>
    </source>
</evidence>
<evidence type="ECO:0000256" key="2">
    <source>
        <dbReference type="ARBA" id="ARBA00009872"/>
    </source>
</evidence>
<evidence type="ECO:0000313" key="6">
    <source>
        <dbReference type="EMBL" id="EOA17695.1"/>
    </source>
</evidence>
<evidence type="ECO:0000313" key="7">
    <source>
        <dbReference type="Proteomes" id="UP000029121"/>
    </source>
</evidence>
<organism evidence="6 7">
    <name type="scientific">Capsella rubella</name>
    <dbReference type="NCBI Taxonomy" id="81985"/>
    <lineage>
        <taxon>Eukaryota</taxon>
        <taxon>Viridiplantae</taxon>
        <taxon>Streptophyta</taxon>
        <taxon>Embryophyta</taxon>
        <taxon>Tracheophyta</taxon>
        <taxon>Spermatophyta</taxon>
        <taxon>Magnoliopsida</taxon>
        <taxon>eudicotyledons</taxon>
        <taxon>Gunneridae</taxon>
        <taxon>Pentapetalae</taxon>
        <taxon>rosids</taxon>
        <taxon>malvids</taxon>
        <taxon>Brassicales</taxon>
        <taxon>Brassicaceae</taxon>
        <taxon>Camelineae</taxon>
        <taxon>Capsella</taxon>
    </lineage>
</organism>
<gene>
    <name evidence="6" type="ORF">CARUB_v10006066mg</name>
</gene>
<dbReference type="GO" id="GO:0005576">
    <property type="term" value="C:extracellular region"/>
    <property type="evidence" value="ECO:0007669"/>
    <property type="project" value="UniProtKB-SubCell"/>
</dbReference>
<accession>R0GZE7</accession>
<dbReference type="PANTHER" id="PTHR33920">
    <property type="entry name" value="THIONIN-2.1-RELATED"/>
    <property type="match status" value="1"/>
</dbReference>
<evidence type="ECO:0000256" key="5">
    <source>
        <dbReference type="ARBA" id="ARBA00023157"/>
    </source>
</evidence>
<comment type="similarity">
    <text evidence="2">Belongs to the plant thionin (TC 1.C.44) family.</text>
</comment>
<keyword evidence="3" id="KW-0964">Secreted</keyword>
<keyword evidence="5" id="KW-1015">Disulfide bond</keyword>
<evidence type="ECO:0008006" key="8">
    <source>
        <dbReference type="Google" id="ProtNLM"/>
    </source>
</evidence>
<name>R0GZE7_9BRAS</name>
<evidence type="ECO:0000256" key="1">
    <source>
        <dbReference type="ARBA" id="ARBA00004613"/>
    </source>
</evidence>
<sequence length="112" mass="12294">MWLINLSEPCFIVTISSIQTYNSPHIHFAFKQLISRKMEGKTVILSVLIVSLVMAQVQGEPKSCCPKPSNRNCYNICYFAYGIGSHSACATVQCTKACSEFCTKGSSNAQCS</sequence>
<dbReference type="AlphaFoldDB" id="R0GZE7"/>
<dbReference type="PANTHER" id="PTHR33920:SF2">
    <property type="entry name" value="THIONIN-2.1-RELATED"/>
    <property type="match status" value="1"/>
</dbReference>
<keyword evidence="7" id="KW-1185">Reference proteome</keyword>
<comment type="subcellular location">
    <subcellularLocation>
        <location evidence="1">Secreted</location>
    </subcellularLocation>
</comment>
<keyword evidence="4" id="KW-0611">Plant defense</keyword>
<reference evidence="7" key="1">
    <citation type="journal article" date="2013" name="Nat. Genet.">
        <title>The Capsella rubella genome and the genomic consequences of rapid mating system evolution.</title>
        <authorList>
            <person name="Slotte T."/>
            <person name="Hazzouri K.M."/>
            <person name="Agren J.A."/>
            <person name="Koenig D."/>
            <person name="Maumus F."/>
            <person name="Guo Y.L."/>
            <person name="Steige K."/>
            <person name="Platts A.E."/>
            <person name="Escobar J.S."/>
            <person name="Newman L.K."/>
            <person name="Wang W."/>
            <person name="Mandakova T."/>
            <person name="Vello E."/>
            <person name="Smith L.M."/>
            <person name="Henz S.R."/>
            <person name="Steffen J."/>
            <person name="Takuno S."/>
            <person name="Brandvain Y."/>
            <person name="Coop G."/>
            <person name="Andolfatto P."/>
            <person name="Hu T.T."/>
            <person name="Blanchette M."/>
            <person name="Clark R.M."/>
            <person name="Quesneville H."/>
            <person name="Nordborg M."/>
            <person name="Gaut B.S."/>
            <person name="Lysak M.A."/>
            <person name="Jenkins J."/>
            <person name="Grimwood J."/>
            <person name="Chapman J."/>
            <person name="Prochnik S."/>
            <person name="Shu S."/>
            <person name="Rokhsar D."/>
            <person name="Schmutz J."/>
            <person name="Weigel D."/>
            <person name="Wright S.I."/>
        </authorList>
    </citation>
    <scope>NUCLEOTIDE SEQUENCE [LARGE SCALE GENOMIC DNA]</scope>
    <source>
        <strain evidence="7">cv. Monte Gargano</strain>
    </source>
</reference>
<dbReference type="InterPro" id="IPR001010">
    <property type="entry name" value="Thionin"/>
</dbReference>